<evidence type="ECO:0000313" key="2">
    <source>
        <dbReference type="EMBL" id="CAF0815879.1"/>
    </source>
</evidence>
<evidence type="ECO:0000313" key="4">
    <source>
        <dbReference type="Proteomes" id="UP000663828"/>
    </source>
</evidence>
<gene>
    <name evidence="2" type="ORF">EDS130_LOCUS5596</name>
    <name evidence="3" type="ORF">XAT740_LOCUS28216</name>
</gene>
<dbReference type="AlphaFoldDB" id="A0A813TYC5"/>
<dbReference type="Proteomes" id="UP000663852">
    <property type="component" value="Unassembled WGS sequence"/>
</dbReference>
<accession>A0A813TYC5</accession>
<dbReference type="EMBL" id="CAJNOR010002399">
    <property type="protein sequence ID" value="CAF1288713.1"/>
    <property type="molecule type" value="Genomic_DNA"/>
</dbReference>
<evidence type="ECO:0000313" key="3">
    <source>
        <dbReference type="EMBL" id="CAF1288713.1"/>
    </source>
</evidence>
<sequence>MSSFLKDLPCRNPESFSRFHAPPGAVRQMAVRPTYTAKLDTNVKEIINDSVPLLIHRLSQLPKDESRKRSMPDDESEVPSFSIEQSKRSKQTISNNSNQAQTSNPIDCDEDFS</sequence>
<feature type="region of interest" description="Disordered" evidence="1">
    <location>
        <begin position="59"/>
        <end position="113"/>
    </location>
</feature>
<evidence type="ECO:0000256" key="1">
    <source>
        <dbReference type="SAM" id="MobiDB-lite"/>
    </source>
</evidence>
<keyword evidence="4" id="KW-1185">Reference proteome</keyword>
<dbReference type="OrthoDB" id="9983099at2759"/>
<comment type="caution">
    <text evidence="2">The sequence shown here is derived from an EMBL/GenBank/DDBJ whole genome shotgun (WGS) entry which is preliminary data.</text>
</comment>
<feature type="region of interest" description="Disordered" evidence="1">
    <location>
        <begin position="1"/>
        <end position="20"/>
    </location>
</feature>
<dbReference type="EMBL" id="CAJNOJ010000015">
    <property type="protein sequence ID" value="CAF0815879.1"/>
    <property type="molecule type" value="Genomic_DNA"/>
</dbReference>
<evidence type="ECO:0000313" key="5">
    <source>
        <dbReference type="Proteomes" id="UP000663852"/>
    </source>
</evidence>
<reference evidence="2" key="1">
    <citation type="submission" date="2021-02" db="EMBL/GenBank/DDBJ databases">
        <authorList>
            <person name="Nowell W R."/>
        </authorList>
    </citation>
    <scope>NUCLEOTIDE SEQUENCE</scope>
</reference>
<feature type="compositionally biased region" description="Basic and acidic residues" evidence="1">
    <location>
        <begin position="62"/>
        <end position="72"/>
    </location>
</feature>
<proteinExistence type="predicted"/>
<protein>
    <submittedName>
        <fullName evidence="2">Uncharacterized protein</fullName>
    </submittedName>
</protein>
<feature type="compositionally biased region" description="Polar residues" evidence="1">
    <location>
        <begin position="91"/>
        <end position="105"/>
    </location>
</feature>
<dbReference type="Proteomes" id="UP000663828">
    <property type="component" value="Unassembled WGS sequence"/>
</dbReference>
<organism evidence="2 5">
    <name type="scientific">Adineta ricciae</name>
    <name type="common">Rotifer</name>
    <dbReference type="NCBI Taxonomy" id="249248"/>
    <lineage>
        <taxon>Eukaryota</taxon>
        <taxon>Metazoa</taxon>
        <taxon>Spiralia</taxon>
        <taxon>Gnathifera</taxon>
        <taxon>Rotifera</taxon>
        <taxon>Eurotatoria</taxon>
        <taxon>Bdelloidea</taxon>
        <taxon>Adinetida</taxon>
        <taxon>Adinetidae</taxon>
        <taxon>Adineta</taxon>
    </lineage>
</organism>
<name>A0A813TYC5_ADIRI</name>